<comment type="caution">
    <text evidence="1">The sequence shown here is derived from an EMBL/GenBank/DDBJ whole genome shotgun (WGS) entry which is preliminary data.</text>
</comment>
<name>A0ACA9LWN4_9GLOM</name>
<evidence type="ECO:0000313" key="2">
    <source>
        <dbReference type="Proteomes" id="UP000789366"/>
    </source>
</evidence>
<sequence length="104" mass="11722">MTTVRAVYVDPALEGSPKEFSYTVPSFNSNQGKEAMKSLTETLLLLQKDINNHLTLQLKATVSNSVQHRNFVDKSSSVKDTEKKSQIRHPQHLPRCDIILEVSL</sequence>
<dbReference type="Proteomes" id="UP000789366">
    <property type="component" value="Unassembled WGS sequence"/>
</dbReference>
<accession>A0ACA9LWN4</accession>
<gene>
    <name evidence="1" type="ORF">SPELUC_LOCUS5388</name>
</gene>
<protein>
    <submittedName>
        <fullName evidence="1">10981_t:CDS:1</fullName>
    </submittedName>
</protein>
<reference evidence="1" key="1">
    <citation type="submission" date="2021-06" db="EMBL/GenBank/DDBJ databases">
        <authorList>
            <person name="Kallberg Y."/>
            <person name="Tangrot J."/>
            <person name="Rosling A."/>
        </authorList>
    </citation>
    <scope>NUCLEOTIDE SEQUENCE</scope>
    <source>
        <strain evidence="1">28 12/20/2015</strain>
    </source>
</reference>
<evidence type="ECO:0000313" key="1">
    <source>
        <dbReference type="EMBL" id="CAG8555637.1"/>
    </source>
</evidence>
<dbReference type="EMBL" id="CAJVPW010005487">
    <property type="protein sequence ID" value="CAG8555637.1"/>
    <property type="molecule type" value="Genomic_DNA"/>
</dbReference>
<organism evidence="1 2">
    <name type="scientific">Cetraspora pellucida</name>
    <dbReference type="NCBI Taxonomy" id="1433469"/>
    <lineage>
        <taxon>Eukaryota</taxon>
        <taxon>Fungi</taxon>
        <taxon>Fungi incertae sedis</taxon>
        <taxon>Mucoromycota</taxon>
        <taxon>Glomeromycotina</taxon>
        <taxon>Glomeromycetes</taxon>
        <taxon>Diversisporales</taxon>
        <taxon>Gigasporaceae</taxon>
        <taxon>Cetraspora</taxon>
    </lineage>
</organism>
<keyword evidence="2" id="KW-1185">Reference proteome</keyword>
<proteinExistence type="predicted"/>